<dbReference type="PROSITE" id="PS50012">
    <property type="entry name" value="RCC1_3"/>
    <property type="match status" value="6"/>
</dbReference>
<evidence type="ECO:0000259" key="3">
    <source>
        <dbReference type="Pfam" id="PF25390"/>
    </source>
</evidence>
<dbReference type="SUPFAM" id="SSF50985">
    <property type="entry name" value="RCC1/BLIP-II"/>
    <property type="match status" value="3"/>
</dbReference>
<protein>
    <submittedName>
        <fullName evidence="4">Cell cycle control protein</fullName>
    </submittedName>
</protein>
<dbReference type="Proteomes" id="UP000189137">
    <property type="component" value="Unassembled WGS sequence"/>
</dbReference>
<evidence type="ECO:0000313" key="4">
    <source>
        <dbReference type="EMBL" id="SJS96711.1"/>
    </source>
</evidence>
<sequence>MYHTFIIKNDNTVWACGLNNYGQLGLGDNFDKLIFTKINIENIKNGISSGDSTFLLKNDGTLYSCGMNTSGQLGLGDTTNRNVFTKVNIELKNNFTEYANNYKIVLGDTSFILKNDNTLWGSGSSSYGQLGLGDTAGKRVFTRMNVENIKDVVCGKMHVVVLKNDGTVWNSGNNSNGQLGLGDTTNRNVFTKVDIDNVKKVICGWNQTVILKNDNTVWSTGLNSNGQLGLGDTTNRNVFTKVDIDNVKEIICGNNQTFIQKEDGSIWSTGNNSYGELGLGDIAQRNIFTKVDIDNVKKIACGQAYTFIIKNDGTLYSCGFNYSGQLGLGDTTNRNVFTKVNIDNVKEVICASNHTFILKEDGSIWSTGNNSYSQLCLGDNTQRTTFTKVDIDNIKEIACSDSVTFVIKNDGAIFSVGYNGYGQLGLGVSDGSVNEITKIEGHYLYRFDTLNNYILNNNFNLINNKYIIPSRSDINYKSVLGSVYKENYDIDNDRIELQDNIKEFWMSKTHSLIVNTSGELFGCGENIYGQLLNPRTTTSLTSFTKLNFADIRQASCGVGFSYFLKNDGTLYSAGLNSEYQLGLGHNNEVNELQRVNISNVKKVMCDDKFTLVLLNDNSVWGQGLNRFGNFGLGQASANTIIKTFTKLDVDVEDVEIGGDYISFRKLDKSLWICGKIRDCYNMNSNNPYIFNKVQIPAEFNNDLLWLDAGRDETLFMNYQAPTTKPSIEISEKTISGIKLKVNDSNDEIDKIEMYLNNELIHSKNEFINNFVLFTIPLEKLNLGINNIYFKANTSFGDNMYLGATINKENNSINISEGANLFIKNKKYNINSLTNSADGKLVITLDRALEDNISVGDIIYQLINQLKVQVKTNNTGMHKDMNLLEMKKVDTGYQEVYELEEKGMTQVEPKIIVEKGDNWTAIKRPSMIFSIDEETL</sequence>
<comment type="caution">
    <text evidence="4">The sequence shown here is derived from an EMBL/GenBank/DDBJ whole genome shotgun (WGS) entry which is preliminary data.</text>
</comment>
<organism evidence="4 5">
    <name type="scientific">Clostridioides difficile</name>
    <name type="common">Peptoclostridium difficile</name>
    <dbReference type="NCBI Taxonomy" id="1496"/>
    <lineage>
        <taxon>Bacteria</taxon>
        <taxon>Bacillati</taxon>
        <taxon>Bacillota</taxon>
        <taxon>Clostridia</taxon>
        <taxon>Peptostreptococcales</taxon>
        <taxon>Peptostreptococcaceae</taxon>
        <taxon>Clostridioides</taxon>
    </lineage>
</organism>
<dbReference type="Pfam" id="PF25390">
    <property type="entry name" value="WD40_RLD"/>
    <property type="match status" value="1"/>
</dbReference>
<feature type="domain" description="RCC1-like" evidence="3">
    <location>
        <begin position="108"/>
        <end position="341"/>
    </location>
</feature>
<dbReference type="EMBL" id="FUPS01000014">
    <property type="protein sequence ID" value="SJS96711.1"/>
    <property type="molecule type" value="Genomic_DNA"/>
</dbReference>
<accession>A0A9X8WRQ2</accession>
<keyword evidence="2" id="KW-0677">Repeat</keyword>
<name>A0A9X8WRQ2_CLODI</name>
<dbReference type="Pfam" id="PF00415">
    <property type="entry name" value="RCC1"/>
    <property type="match status" value="1"/>
</dbReference>
<dbReference type="PANTHER" id="PTHR45982:SF1">
    <property type="entry name" value="REGULATOR OF CHROMOSOME CONDENSATION"/>
    <property type="match status" value="1"/>
</dbReference>
<evidence type="ECO:0000256" key="1">
    <source>
        <dbReference type="ARBA" id="ARBA00022658"/>
    </source>
</evidence>
<dbReference type="Pfam" id="PF13540">
    <property type="entry name" value="RCC1_2"/>
    <property type="match status" value="3"/>
</dbReference>
<dbReference type="InterPro" id="IPR009091">
    <property type="entry name" value="RCC1/BLIP-II"/>
</dbReference>
<evidence type="ECO:0000313" key="5">
    <source>
        <dbReference type="Proteomes" id="UP000189137"/>
    </source>
</evidence>
<dbReference type="AlphaFoldDB" id="A0A9X8WRQ2"/>
<dbReference type="InterPro" id="IPR000408">
    <property type="entry name" value="Reg_chr_condens"/>
</dbReference>
<gene>
    <name evidence="4" type="ORF">SAMEA3375112_03273</name>
</gene>
<dbReference type="Gene3D" id="2.130.10.30">
    <property type="entry name" value="Regulator of chromosome condensation 1/beta-lactamase-inhibitor protein II"/>
    <property type="match status" value="4"/>
</dbReference>
<reference evidence="4 5" key="1">
    <citation type="submission" date="2017-02" db="EMBL/GenBank/DDBJ databases">
        <authorList>
            <consortium name="Pathogen Informatics"/>
        </authorList>
    </citation>
    <scope>NUCLEOTIDE SEQUENCE [LARGE SCALE GENOMIC DNA]</scope>
    <source>
        <strain evidence="4 5">VRECD0157</strain>
    </source>
</reference>
<proteinExistence type="predicted"/>
<dbReference type="PRINTS" id="PR00633">
    <property type="entry name" value="RCCNDNSATION"/>
</dbReference>
<dbReference type="InterPro" id="IPR058923">
    <property type="entry name" value="RCC1-like_dom"/>
</dbReference>
<dbReference type="PANTHER" id="PTHR45982">
    <property type="entry name" value="REGULATOR OF CHROMOSOME CONDENSATION"/>
    <property type="match status" value="1"/>
</dbReference>
<evidence type="ECO:0000256" key="2">
    <source>
        <dbReference type="ARBA" id="ARBA00022737"/>
    </source>
</evidence>
<dbReference type="InterPro" id="IPR051553">
    <property type="entry name" value="Ran_GTPase-activating"/>
</dbReference>
<keyword evidence="1" id="KW-0344">Guanine-nucleotide releasing factor</keyword>